<evidence type="ECO:0000313" key="3">
    <source>
        <dbReference type="Proteomes" id="UP001459277"/>
    </source>
</evidence>
<dbReference type="Proteomes" id="UP001459277">
    <property type="component" value="Unassembled WGS sequence"/>
</dbReference>
<evidence type="ECO:0000313" key="2">
    <source>
        <dbReference type="EMBL" id="KAL0001312.1"/>
    </source>
</evidence>
<keyword evidence="1" id="KW-1133">Transmembrane helix</keyword>
<dbReference type="EMBL" id="JAZDWU010000005">
    <property type="protein sequence ID" value="KAL0001312.1"/>
    <property type="molecule type" value="Genomic_DNA"/>
</dbReference>
<keyword evidence="1" id="KW-0472">Membrane</keyword>
<evidence type="ECO:0000256" key="1">
    <source>
        <dbReference type="SAM" id="Phobius"/>
    </source>
</evidence>
<name>A0AAW2CSR2_9ROSI</name>
<protein>
    <recommendedName>
        <fullName evidence="4">Secreted protein</fullName>
    </recommendedName>
</protein>
<proteinExistence type="predicted"/>
<feature type="transmembrane region" description="Helical" evidence="1">
    <location>
        <begin position="100"/>
        <end position="122"/>
    </location>
</feature>
<gene>
    <name evidence="2" type="ORF">SO802_015093</name>
</gene>
<keyword evidence="3" id="KW-1185">Reference proteome</keyword>
<accession>A0AAW2CSR2</accession>
<organism evidence="2 3">
    <name type="scientific">Lithocarpus litseifolius</name>
    <dbReference type="NCBI Taxonomy" id="425828"/>
    <lineage>
        <taxon>Eukaryota</taxon>
        <taxon>Viridiplantae</taxon>
        <taxon>Streptophyta</taxon>
        <taxon>Embryophyta</taxon>
        <taxon>Tracheophyta</taxon>
        <taxon>Spermatophyta</taxon>
        <taxon>Magnoliopsida</taxon>
        <taxon>eudicotyledons</taxon>
        <taxon>Gunneridae</taxon>
        <taxon>Pentapetalae</taxon>
        <taxon>rosids</taxon>
        <taxon>fabids</taxon>
        <taxon>Fagales</taxon>
        <taxon>Fagaceae</taxon>
        <taxon>Lithocarpus</taxon>
    </lineage>
</organism>
<evidence type="ECO:0008006" key="4">
    <source>
        <dbReference type="Google" id="ProtNLM"/>
    </source>
</evidence>
<dbReference type="AlphaFoldDB" id="A0AAW2CSR2"/>
<comment type="caution">
    <text evidence="2">The sequence shown here is derived from an EMBL/GenBank/DDBJ whole genome shotgun (WGS) entry which is preliminary data.</text>
</comment>
<reference evidence="2 3" key="1">
    <citation type="submission" date="2024-01" db="EMBL/GenBank/DDBJ databases">
        <title>A telomere-to-telomere, gap-free genome of sweet tea (Lithocarpus litseifolius).</title>
        <authorList>
            <person name="Zhou J."/>
        </authorList>
    </citation>
    <scope>NUCLEOTIDE SEQUENCE [LARGE SCALE GENOMIC DNA]</scope>
    <source>
        <strain evidence="2">Zhou-2022a</strain>
        <tissue evidence="2">Leaf</tissue>
    </source>
</reference>
<sequence length="123" mass="14467">MNVVLFILVCLAAWKERKLKRLIEALHHMHVLLLRFLEADENQFFSAINYTRFRDFVCVCVCVCCTCKKNVLFHFSFGYYATKWEWVVSSHLQFVLSMKLSVILMLVIFKMIAVLFVMGSIAF</sequence>
<keyword evidence="1" id="KW-0812">Transmembrane</keyword>